<dbReference type="AlphaFoldDB" id="A0A418F903"/>
<dbReference type="PANTHER" id="PTHR10039:SF5">
    <property type="entry name" value="NACHT DOMAIN-CONTAINING PROTEIN"/>
    <property type="match status" value="1"/>
</dbReference>
<feature type="domain" description="Nephrocystin 3-like N-terminal" evidence="2">
    <location>
        <begin position="376"/>
        <end position="501"/>
    </location>
</feature>
<sequence length="812" mass="91161">MVFPSDGYHRIKEMQPQAQQQRACVKCHSAHVLVLEQRQLVVCGSCEYVAPVGQESATTPRLHNATLLIYDRPVLHIFLSCTQHIKLHGKPTRIFAPRCDWESGIADALTWVKEAQENGRVLLLMTPHALRRPDGYCLNEIARASSLKLNIFPVLVCDSEPPQSISMLPYFDLQSSLPRESPMAATEWDDLVATSMTSIPFQTKVLKLTGLLEAVRTYAMVTAIGGLDNLHLFHGGPTDTIDDTRTPKYRKVLSPKHPCPSLHQPPTSAILDATPQPQATRYVFVFDDTSAPLALKLHADLTAQGVCLNDISAGMASGVGFVPVMVRPCEIPLSICRIQWLDLSDCLMHQLTNNNVVNDVKYAVRLPQTAVAASVIQNQPEVRAFHLVSKEDEQTQNHRRCVLSLAYQLTTQLPDYAAFLQQGDQPLEEIVSVSCVAELVHSLLVVPLNAIAQPSTVPLVILIDGLDAFQDSNAVENCFVSSLAAAVRNLPPWVRWVLTSREDPSVMQKLQGLVPQVALDKCGHQTRDDMLKYLQLALVQFVANADKDVPAATLRFIVERSEGLFLYASHIVNALSQKRLTLDKLESFPVGMGGVRPLLEVLCAAFEPLHMSTLHDIMKWDSYAHRDFLGSFKSLLYVSDENELKPFHTSVFEWLEDAHAAGRFFVCAAYEHGRLLIGWLTNLLRNGHERIGLWAWNQYDTVLRATTDISNIKCAIYRLYNIYCRMCDTVQIHECMDGPCSFELEPNESNADLFDELRAPIYIIRHALNHLHLAKTERSIECMQKFSSDENFQLARRLARLRDSGLERYCRL</sequence>
<accession>A0A418F903</accession>
<comment type="caution">
    <text evidence="3">The sequence shown here is derived from an EMBL/GenBank/DDBJ whole genome shotgun (WGS) entry which is preliminary data.</text>
</comment>
<name>A0A418F903_APHAT</name>
<keyword evidence="1" id="KW-0677">Repeat</keyword>
<evidence type="ECO:0000256" key="1">
    <source>
        <dbReference type="ARBA" id="ARBA00022737"/>
    </source>
</evidence>
<evidence type="ECO:0000313" key="4">
    <source>
        <dbReference type="Proteomes" id="UP000285430"/>
    </source>
</evidence>
<dbReference type="Proteomes" id="UP000285430">
    <property type="component" value="Unassembled WGS sequence"/>
</dbReference>
<dbReference type="VEuPathDB" id="FungiDB:H257_11773"/>
<organism evidence="3 4">
    <name type="scientific">Aphanomyces astaci</name>
    <name type="common">Crayfish plague agent</name>
    <dbReference type="NCBI Taxonomy" id="112090"/>
    <lineage>
        <taxon>Eukaryota</taxon>
        <taxon>Sar</taxon>
        <taxon>Stramenopiles</taxon>
        <taxon>Oomycota</taxon>
        <taxon>Saprolegniomycetes</taxon>
        <taxon>Saprolegniales</taxon>
        <taxon>Verrucalvaceae</taxon>
        <taxon>Aphanomyces</taxon>
    </lineage>
</organism>
<gene>
    <name evidence="3" type="ORF">DYB37_003340</name>
</gene>
<reference evidence="3 4" key="1">
    <citation type="submission" date="2018-08" db="EMBL/GenBank/DDBJ databases">
        <title>Aphanomyces genome sequencing and annotation.</title>
        <authorList>
            <person name="Minardi D."/>
            <person name="Oidtmann B."/>
            <person name="Van Der Giezen M."/>
            <person name="Studholme D.J."/>
        </authorList>
    </citation>
    <scope>NUCLEOTIDE SEQUENCE [LARGE SCALE GENOMIC DNA]</scope>
    <source>
        <strain evidence="3 4">Da</strain>
    </source>
</reference>
<evidence type="ECO:0000259" key="2">
    <source>
        <dbReference type="Pfam" id="PF24883"/>
    </source>
</evidence>
<dbReference type="EMBL" id="QUTH01002488">
    <property type="protein sequence ID" value="RHZ25717.1"/>
    <property type="molecule type" value="Genomic_DNA"/>
</dbReference>
<dbReference type="InterPro" id="IPR056884">
    <property type="entry name" value="NPHP3-like_N"/>
</dbReference>
<dbReference type="Pfam" id="PF24883">
    <property type="entry name" value="NPHP3_N"/>
    <property type="match status" value="1"/>
</dbReference>
<evidence type="ECO:0000313" key="3">
    <source>
        <dbReference type="EMBL" id="RHZ25717.1"/>
    </source>
</evidence>
<proteinExistence type="predicted"/>
<protein>
    <recommendedName>
        <fullName evidence="2">Nephrocystin 3-like N-terminal domain-containing protein</fullName>
    </recommendedName>
</protein>
<dbReference type="PANTHER" id="PTHR10039">
    <property type="entry name" value="AMELOGENIN"/>
    <property type="match status" value="1"/>
</dbReference>